<name>A0AAV3PGF5_LITER</name>
<evidence type="ECO:0000313" key="1">
    <source>
        <dbReference type="EMBL" id="GAA0149766.1"/>
    </source>
</evidence>
<sequence length="74" mass="7914">MHLANDFPHRNYAASPQAFYATPSTQPSRLYAASGPPFHYSSSAANPFGNASTTVSWIPDTGASHHITHDLASI</sequence>
<dbReference type="Proteomes" id="UP001454036">
    <property type="component" value="Unassembled WGS sequence"/>
</dbReference>
<organism evidence="1 2">
    <name type="scientific">Lithospermum erythrorhizon</name>
    <name type="common">Purple gromwell</name>
    <name type="synonym">Lithospermum officinale var. erythrorhizon</name>
    <dbReference type="NCBI Taxonomy" id="34254"/>
    <lineage>
        <taxon>Eukaryota</taxon>
        <taxon>Viridiplantae</taxon>
        <taxon>Streptophyta</taxon>
        <taxon>Embryophyta</taxon>
        <taxon>Tracheophyta</taxon>
        <taxon>Spermatophyta</taxon>
        <taxon>Magnoliopsida</taxon>
        <taxon>eudicotyledons</taxon>
        <taxon>Gunneridae</taxon>
        <taxon>Pentapetalae</taxon>
        <taxon>asterids</taxon>
        <taxon>lamiids</taxon>
        <taxon>Boraginales</taxon>
        <taxon>Boraginaceae</taxon>
        <taxon>Boraginoideae</taxon>
        <taxon>Lithospermeae</taxon>
        <taxon>Lithospermum</taxon>
    </lineage>
</organism>
<accession>A0AAV3PGF5</accession>
<evidence type="ECO:0000313" key="2">
    <source>
        <dbReference type="Proteomes" id="UP001454036"/>
    </source>
</evidence>
<dbReference type="AlphaFoldDB" id="A0AAV3PGF5"/>
<comment type="caution">
    <text evidence="1">The sequence shown here is derived from an EMBL/GenBank/DDBJ whole genome shotgun (WGS) entry which is preliminary data.</text>
</comment>
<gene>
    <name evidence="1" type="ORF">LIER_08863</name>
</gene>
<reference evidence="1 2" key="1">
    <citation type="submission" date="2024-01" db="EMBL/GenBank/DDBJ databases">
        <title>The complete chloroplast genome sequence of Lithospermum erythrorhizon: insights into the phylogenetic relationship among Boraginaceae species and the maternal lineages of purple gromwells.</title>
        <authorList>
            <person name="Okada T."/>
            <person name="Watanabe K."/>
        </authorList>
    </citation>
    <scope>NUCLEOTIDE SEQUENCE [LARGE SCALE GENOMIC DNA]</scope>
</reference>
<protein>
    <submittedName>
        <fullName evidence="1">Uncharacterized protein</fullName>
    </submittedName>
</protein>
<proteinExistence type="predicted"/>
<keyword evidence="2" id="KW-1185">Reference proteome</keyword>
<dbReference type="EMBL" id="BAABME010001464">
    <property type="protein sequence ID" value="GAA0149766.1"/>
    <property type="molecule type" value="Genomic_DNA"/>
</dbReference>